<dbReference type="STRING" id="474960.SAMN05216180_2395"/>
<evidence type="ECO:0000313" key="2">
    <source>
        <dbReference type="EMBL" id="SEM99782.1"/>
    </source>
</evidence>
<organism evidence="2 3">
    <name type="scientific">Hydrogenoanaerobacterium saccharovorans</name>
    <dbReference type="NCBI Taxonomy" id="474960"/>
    <lineage>
        <taxon>Bacteria</taxon>
        <taxon>Bacillati</taxon>
        <taxon>Bacillota</taxon>
        <taxon>Clostridia</taxon>
        <taxon>Eubacteriales</taxon>
        <taxon>Oscillospiraceae</taxon>
        <taxon>Hydrogenoanaerobacterium</taxon>
    </lineage>
</organism>
<dbReference type="EMBL" id="FOCG01000002">
    <property type="protein sequence ID" value="SEM99782.1"/>
    <property type="molecule type" value="Genomic_DNA"/>
</dbReference>
<dbReference type="Proteomes" id="UP000199158">
    <property type="component" value="Unassembled WGS sequence"/>
</dbReference>
<feature type="transmembrane region" description="Helical" evidence="1">
    <location>
        <begin position="41"/>
        <end position="63"/>
    </location>
</feature>
<dbReference type="RefSeq" id="WP_092755464.1">
    <property type="nucleotide sequence ID" value="NZ_FOCG01000002.1"/>
</dbReference>
<keyword evidence="1" id="KW-0472">Membrane</keyword>
<protein>
    <submittedName>
        <fullName evidence="2">Uncharacterized protein</fullName>
    </submittedName>
</protein>
<dbReference type="AlphaFoldDB" id="A0A1H8CY27"/>
<gene>
    <name evidence="2" type="ORF">SAMN05216180_2395</name>
</gene>
<accession>A0A1H8CY27</accession>
<reference evidence="2 3" key="1">
    <citation type="submission" date="2016-10" db="EMBL/GenBank/DDBJ databases">
        <authorList>
            <person name="de Groot N.N."/>
        </authorList>
    </citation>
    <scope>NUCLEOTIDE SEQUENCE [LARGE SCALE GENOMIC DNA]</scope>
    <source>
        <strain evidence="2 3">CGMCC 1.5070</strain>
    </source>
</reference>
<sequence length="80" mass="8874">MKSRRRLLVPVVSLAGGTLFGIAGAIFGIRSVLSNEYPELAVTVLMVVIFALILNVCVVIDFIRDLWEVEHEQETKSSQD</sequence>
<proteinExistence type="predicted"/>
<evidence type="ECO:0000256" key="1">
    <source>
        <dbReference type="SAM" id="Phobius"/>
    </source>
</evidence>
<keyword evidence="1" id="KW-0812">Transmembrane</keyword>
<name>A0A1H8CY27_9FIRM</name>
<keyword evidence="1" id="KW-1133">Transmembrane helix</keyword>
<keyword evidence="3" id="KW-1185">Reference proteome</keyword>
<evidence type="ECO:0000313" key="3">
    <source>
        <dbReference type="Proteomes" id="UP000199158"/>
    </source>
</evidence>
<feature type="transmembrane region" description="Helical" evidence="1">
    <location>
        <begin position="7"/>
        <end position="29"/>
    </location>
</feature>